<dbReference type="HOGENOM" id="CLU_2175659_0_0_1"/>
<dbReference type="Proteomes" id="UP000026915">
    <property type="component" value="Chromosome 9"/>
</dbReference>
<protein>
    <submittedName>
        <fullName evidence="1">Uncharacterized protein</fullName>
    </submittedName>
</protein>
<name>A0A061GRQ0_THECC</name>
<dbReference type="Gramene" id="EOY29799">
    <property type="protein sequence ID" value="EOY29799"/>
    <property type="gene ID" value="TCM_037227"/>
</dbReference>
<evidence type="ECO:0000313" key="2">
    <source>
        <dbReference type="Proteomes" id="UP000026915"/>
    </source>
</evidence>
<dbReference type="InParanoid" id="A0A061GRQ0"/>
<sequence>MTPATTAACKSSEHTKVQKLEAKPPNCSLIDLHLGNLHLYRERDCHWPVPDRSKESKRRVATATNNCLQLSSSPYCQAAMTSEHTGNSQKDKNTQEENAILPIAVNILQT</sequence>
<evidence type="ECO:0000313" key="1">
    <source>
        <dbReference type="EMBL" id="EOY29799.1"/>
    </source>
</evidence>
<dbReference type="AlphaFoldDB" id="A0A061GRQ0"/>
<keyword evidence="2" id="KW-1185">Reference proteome</keyword>
<accession>A0A061GRQ0</accession>
<organism evidence="1 2">
    <name type="scientific">Theobroma cacao</name>
    <name type="common">Cacao</name>
    <name type="synonym">Cocoa</name>
    <dbReference type="NCBI Taxonomy" id="3641"/>
    <lineage>
        <taxon>Eukaryota</taxon>
        <taxon>Viridiplantae</taxon>
        <taxon>Streptophyta</taxon>
        <taxon>Embryophyta</taxon>
        <taxon>Tracheophyta</taxon>
        <taxon>Spermatophyta</taxon>
        <taxon>Magnoliopsida</taxon>
        <taxon>eudicotyledons</taxon>
        <taxon>Gunneridae</taxon>
        <taxon>Pentapetalae</taxon>
        <taxon>rosids</taxon>
        <taxon>malvids</taxon>
        <taxon>Malvales</taxon>
        <taxon>Malvaceae</taxon>
        <taxon>Byttnerioideae</taxon>
        <taxon>Theobroma</taxon>
    </lineage>
</organism>
<dbReference type="EMBL" id="CM001887">
    <property type="protein sequence ID" value="EOY29799.1"/>
    <property type="molecule type" value="Genomic_DNA"/>
</dbReference>
<proteinExistence type="predicted"/>
<reference evidence="1 2" key="1">
    <citation type="journal article" date="2013" name="Genome Biol.">
        <title>The genome sequence of the most widely cultivated cacao type and its use to identify candidate genes regulating pod color.</title>
        <authorList>
            <person name="Motamayor J.C."/>
            <person name="Mockaitis K."/>
            <person name="Schmutz J."/>
            <person name="Haiminen N."/>
            <person name="Iii D.L."/>
            <person name="Cornejo O."/>
            <person name="Findley S.D."/>
            <person name="Zheng P."/>
            <person name="Utro F."/>
            <person name="Royaert S."/>
            <person name="Saski C."/>
            <person name="Jenkins J."/>
            <person name="Podicheti R."/>
            <person name="Zhao M."/>
            <person name="Scheffler B.E."/>
            <person name="Stack J.C."/>
            <person name="Feltus F.A."/>
            <person name="Mustiga G.M."/>
            <person name="Amores F."/>
            <person name="Phillips W."/>
            <person name="Marelli J.P."/>
            <person name="May G.D."/>
            <person name="Shapiro H."/>
            <person name="Ma J."/>
            <person name="Bustamante C.D."/>
            <person name="Schnell R.J."/>
            <person name="Main D."/>
            <person name="Gilbert D."/>
            <person name="Parida L."/>
            <person name="Kuhn D.N."/>
        </authorList>
    </citation>
    <scope>NUCLEOTIDE SEQUENCE [LARGE SCALE GENOMIC DNA]</scope>
    <source>
        <strain evidence="2">cv. Matina 1-6</strain>
    </source>
</reference>
<gene>
    <name evidence="1" type="ORF">TCM_037227</name>
</gene>